<keyword evidence="1" id="KW-0472">Membrane</keyword>
<keyword evidence="1" id="KW-0812">Transmembrane</keyword>
<reference evidence="2" key="1">
    <citation type="submission" date="2020-06" db="EMBL/GenBank/DDBJ databases">
        <title>Characterization of fructooligosaccharide metabolism and fructooligosaccharide-degrading enzymes in human commensal butyrate producers.</title>
        <authorList>
            <person name="Tanno H."/>
            <person name="Fujii T."/>
            <person name="Hirano K."/>
            <person name="Maeno S."/>
            <person name="Tonozuka T."/>
            <person name="Sakamoto M."/>
            <person name="Ohkuma M."/>
            <person name="Tochio T."/>
            <person name="Endo A."/>
        </authorList>
    </citation>
    <scope>NUCLEOTIDE SEQUENCE</scope>
    <source>
        <strain evidence="2">JCM 17466</strain>
    </source>
</reference>
<accession>A0A916Q4H0</accession>
<name>A0A916Q4H0_9FIRM</name>
<proteinExistence type="predicted"/>
<keyword evidence="1" id="KW-1133">Transmembrane helix</keyword>
<evidence type="ECO:0000256" key="1">
    <source>
        <dbReference type="SAM" id="Phobius"/>
    </source>
</evidence>
<dbReference type="EMBL" id="BLYI01000010">
    <property type="protein sequence ID" value="GFO84244.1"/>
    <property type="molecule type" value="Genomic_DNA"/>
</dbReference>
<comment type="caution">
    <text evidence="2">The sequence shown here is derived from an EMBL/GenBank/DDBJ whole genome shotgun (WGS) entry which is preliminary data.</text>
</comment>
<organism evidence="2 3">
    <name type="scientific">Anaerostipes butyraticus</name>
    <dbReference type="NCBI Taxonomy" id="645466"/>
    <lineage>
        <taxon>Bacteria</taxon>
        <taxon>Bacillati</taxon>
        <taxon>Bacillota</taxon>
        <taxon>Clostridia</taxon>
        <taxon>Lachnospirales</taxon>
        <taxon>Lachnospiraceae</taxon>
        <taxon>Anaerostipes</taxon>
    </lineage>
</organism>
<protein>
    <recommendedName>
        <fullName evidence="4">DUF4190 domain-containing protein</fullName>
    </recommendedName>
</protein>
<gene>
    <name evidence="2" type="ORF">ANBU17_05910</name>
</gene>
<evidence type="ECO:0000313" key="2">
    <source>
        <dbReference type="EMBL" id="GFO84244.1"/>
    </source>
</evidence>
<feature type="transmembrane region" description="Helical" evidence="1">
    <location>
        <begin position="6"/>
        <end position="31"/>
    </location>
</feature>
<evidence type="ECO:0000313" key="3">
    <source>
        <dbReference type="Proteomes" id="UP000613208"/>
    </source>
</evidence>
<dbReference type="Proteomes" id="UP000613208">
    <property type="component" value="Unassembled WGS sequence"/>
</dbReference>
<dbReference type="RefSeq" id="WP_201309989.1">
    <property type="nucleotide sequence ID" value="NZ_BLYI01000010.1"/>
</dbReference>
<feature type="transmembrane region" description="Helical" evidence="1">
    <location>
        <begin position="52"/>
        <end position="85"/>
    </location>
</feature>
<dbReference type="AlphaFoldDB" id="A0A916Q4H0"/>
<keyword evidence="3" id="KW-1185">Reference proteome</keyword>
<sequence>MGVASLVLGIISIVLGVFGFGVPVGAILGIVGTVLGSMAKKNDPANSLAKSGFVCSVVGTAISLAFFVACVGCAGCATAGSAGLLSGL</sequence>
<evidence type="ECO:0008006" key="4">
    <source>
        <dbReference type="Google" id="ProtNLM"/>
    </source>
</evidence>